<evidence type="ECO:0000259" key="5">
    <source>
        <dbReference type="SMART" id="SM00903"/>
    </source>
</evidence>
<gene>
    <name evidence="6" type="ORF">METZ01_LOCUS322092</name>
</gene>
<dbReference type="GO" id="GO:0010181">
    <property type="term" value="F:FMN binding"/>
    <property type="evidence" value="ECO:0007669"/>
    <property type="project" value="InterPro"/>
</dbReference>
<comment type="similarity">
    <text evidence="4">Belongs to the flavoredoxin family.</text>
</comment>
<comment type="cofactor">
    <cofactor evidence="1">
        <name>FMN</name>
        <dbReference type="ChEBI" id="CHEBI:58210"/>
    </cofactor>
</comment>
<proteinExistence type="inferred from homology"/>
<accession>A0A382P929</accession>
<dbReference type="PANTHER" id="PTHR33798">
    <property type="entry name" value="FLAVOPROTEIN OXYGENASE"/>
    <property type="match status" value="1"/>
</dbReference>
<dbReference type="InterPro" id="IPR012349">
    <property type="entry name" value="Split_barrel_FMN-bd"/>
</dbReference>
<name>A0A382P929_9ZZZZ</name>
<dbReference type="SUPFAM" id="SSF50475">
    <property type="entry name" value="FMN-binding split barrel"/>
    <property type="match status" value="1"/>
</dbReference>
<evidence type="ECO:0000256" key="4">
    <source>
        <dbReference type="ARBA" id="ARBA00038054"/>
    </source>
</evidence>
<evidence type="ECO:0000313" key="6">
    <source>
        <dbReference type="EMBL" id="SVC69238.1"/>
    </source>
</evidence>
<dbReference type="AlphaFoldDB" id="A0A382P929"/>
<dbReference type="InterPro" id="IPR002563">
    <property type="entry name" value="Flavin_Rdtase-like_dom"/>
</dbReference>
<protein>
    <recommendedName>
        <fullName evidence="5">Flavin reductase like domain-containing protein</fullName>
    </recommendedName>
</protein>
<organism evidence="6">
    <name type="scientific">marine metagenome</name>
    <dbReference type="NCBI Taxonomy" id="408172"/>
    <lineage>
        <taxon>unclassified sequences</taxon>
        <taxon>metagenomes</taxon>
        <taxon>ecological metagenomes</taxon>
    </lineage>
</organism>
<evidence type="ECO:0000256" key="1">
    <source>
        <dbReference type="ARBA" id="ARBA00001917"/>
    </source>
</evidence>
<dbReference type="Pfam" id="PF01613">
    <property type="entry name" value="Flavin_Reduct"/>
    <property type="match status" value="1"/>
</dbReference>
<reference evidence="6" key="1">
    <citation type="submission" date="2018-05" db="EMBL/GenBank/DDBJ databases">
        <authorList>
            <person name="Lanie J.A."/>
            <person name="Ng W.-L."/>
            <person name="Kazmierczak K.M."/>
            <person name="Andrzejewski T.M."/>
            <person name="Davidsen T.M."/>
            <person name="Wayne K.J."/>
            <person name="Tettelin H."/>
            <person name="Glass J.I."/>
            <person name="Rusch D."/>
            <person name="Podicherti R."/>
            <person name="Tsui H.-C.T."/>
            <person name="Winkler M.E."/>
        </authorList>
    </citation>
    <scope>NUCLEOTIDE SEQUENCE</scope>
</reference>
<dbReference type="EMBL" id="UINC01105362">
    <property type="protein sequence ID" value="SVC69238.1"/>
    <property type="molecule type" value="Genomic_DNA"/>
</dbReference>
<evidence type="ECO:0000256" key="3">
    <source>
        <dbReference type="ARBA" id="ARBA00022643"/>
    </source>
</evidence>
<keyword evidence="3" id="KW-0288">FMN</keyword>
<dbReference type="SMART" id="SM00903">
    <property type="entry name" value="Flavin_Reduct"/>
    <property type="match status" value="1"/>
</dbReference>
<keyword evidence="2" id="KW-0285">Flavoprotein</keyword>
<feature type="domain" description="Flavin reductase like" evidence="5">
    <location>
        <begin position="20"/>
        <end position="176"/>
    </location>
</feature>
<dbReference type="PANTHER" id="PTHR33798:SF5">
    <property type="entry name" value="FLAVIN REDUCTASE LIKE DOMAIN-CONTAINING PROTEIN"/>
    <property type="match status" value="1"/>
</dbReference>
<evidence type="ECO:0000256" key="2">
    <source>
        <dbReference type="ARBA" id="ARBA00022630"/>
    </source>
</evidence>
<dbReference type="Gene3D" id="2.30.110.10">
    <property type="entry name" value="Electron Transport, Fmn-binding Protein, Chain A"/>
    <property type="match status" value="1"/>
</dbReference>
<sequence length="278" mass="30367">MLTIDPKTEKTSLVHKYILGAVAPRPIAFASTLDSDGNLNLSPFSFFNAFSANPPILIFSPARRVRGNTTKHTLENVIETKEVVIGIVTAEMAQQVSLSSCDFEKGVNEFEKAGFTAVKADLVTPYLIKESPVNFECKMNEVIALGKEGGAGNLVICEVLKIHIDEAILDADENIDPLKLNALSRLGGNWYGKATKDSLFQLEKPIGKISMGFDNLPKEIRNSSILSGSDLAILASLEEMPAKTDFLERKGKNTAEKHTLAKKYLSQGNVNDAWQVLL</sequence>